<keyword evidence="2" id="KW-1185">Reference proteome</keyword>
<proteinExistence type="predicted"/>
<comment type="caution">
    <text evidence="1">The sequence shown here is derived from an EMBL/GenBank/DDBJ whole genome shotgun (WGS) entry which is preliminary data.</text>
</comment>
<dbReference type="EMBL" id="BTGU01001661">
    <property type="protein sequence ID" value="GMN27291.1"/>
    <property type="molecule type" value="Genomic_DNA"/>
</dbReference>
<evidence type="ECO:0000313" key="2">
    <source>
        <dbReference type="Proteomes" id="UP001187192"/>
    </source>
</evidence>
<accession>A0AA87ZNS1</accession>
<sequence length="175" mass="19403">MSNAGGRTSEQPVGVFVVLFLASHNVGPSWDELNWDDPEEDGFKGNTRCDSSPVNVREFSLRFFDEPFELIGIFRGVHYRLIKRISTTVCGVFLIPRTFLGSFLDDGFRHKLAGFASLTVRFFAVGVVAGSYDVLERVSSTGHLLWVRNGKRNTTLVMMVGMVPCFKCASVNGVT</sequence>
<name>A0AA87ZNS1_FICCA</name>
<dbReference type="AlphaFoldDB" id="A0AA87ZNS1"/>
<organism evidence="1 2">
    <name type="scientific">Ficus carica</name>
    <name type="common">Common fig</name>
    <dbReference type="NCBI Taxonomy" id="3494"/>
    <lineage>
        <taxon>Eukaryota</taxon>
        <taxon>Viridiplantae</taxon>
        <taxon>Streptophyta</taxon>
        <taxon>Embryophyta</taxon>
        <taxon>Tracheophyta</taxon>
        <taxon>Spermatophyta</taxon>
        <taxon>Magnoliopsida</taxon>
        <taxon>eudicotyledons</taxon>
        <taxon>Gunneridae</taxon>
        <taxon>Pentapetalae</taxon>
        <taxon>rosids</taxon>
        <taxon>fabids</taxon>
        <taxon>Rosales</taxon>
        <taxon>Moraceae</taxon>
        <taxon>Ficeae</taxon>
        <taxon>Ficus</taxon>
    </lineage>
</organism>
<dbReference type="Proteomes" id="UP001187192">
    <property type="component" value="Unassembled WGS sequence"/>
</dbReference>
<protein>
    <submittedName>
        <fullName evidence="1">Uncharacterized protein</fullName>
    </submittedName>
</protein>
<evidence type="ECO:0000313" key="1">
    <source>
        <dbReference type="EMBL" id="GMN27291.1"/>
    </source>
</evidence>
<reference evidence="1" key="1">
    <citation type="submission" date="2023-07" db="EMBL/GenBank/DDBJ databases">
        <title>draft genome sequence of fig (Ficus carica).</title>
        <authorList>
            <person name="Takahashi T."/>
            <person name="Nishimura K."/>
        </authorList>
    </citation>
    <scope>NUCLEOTIDE SEQUENCE</scope>
</reference>
<gene>
    <name evidence="1" type="ORF">TIFTF001_041009</name>
</gene>